<dbReference type="PANTHER" id="PTHR30023">
    <property type="entry name" value="D-ALANYL-D-ALANINE CARBOXYPEPTIDASE"/>
    <property type="match status" value="1"/>
</dbReference>
<proteinExistence type="inferred from homology"/>
<evidence type="ECO:0000313" key="5">
    <source>
        <dbReference type="Proteomes" id="UP000070250"/>
    </source>
</evidence>
<dbReference type="PANTHER" id="PTHR30023:SF0">
    <property type="entry name" value="PENICILLIN-SENSITIVE CARBOXYPEPTIDASE A"/>
    <property type="match status" value="1"/>
</dbReference>
<dbReference type="GO" id="GO:0009002">
    <property type="term" value="F:serine-type D-Ala-D-Ala carboxypeptidase activity"/>
    <property type="evidence" value="ECO:0007669"/>
    <property type="project" value="UniProtKB-EC"/>
</dbReference>
<dbReference type="STRING" id="465721.ACG33_00875"/>
<keyword evidence="2 4" id="KW-0378">Hydrolase</keyword>
<dbReference type="EC" id="3.4.16.4" evidence="4"/>
<dbReference type="KEGG" id="sdf:ACG33_00875"/>
<keyword evidence="5" id="KW-1185">Reference proteome</keyword>
<dbReference type="Gene3D" id="3.50.80.20">
    <property type="entry name" value="D-Ala-D-Ala carboxypeptidase C, peptidase S13"/>
    <property type="match status" value="1"/>
</dbReference>
<evidence type="ECO:0000313" key="4">
    <source>
        <dbReference type="EMBL" id="AMN45681.1"/>
    </source>
</evidence>
<dbReference type="PRINTS" id="PR00922">
    <property type="entry name" value="DADACBPTASE3"/>
</dbReference>
<dbReference type="Gene3D" id="3.40.710.10">
    <property type="entry name" value="DD-peptidase/beta-lactamase superfamily"/>
    <property type="match status" value="2"/>
</dbReference>
<dbReference type="Proteomes" id="UP000070250">
    <property type="component" value="Chromosome"/>
</dbReference>
<dbReference type="PATRIC" id="fig|465721.4.peg.191"/>
<dbReference type="GO" id="GO:0000270">
    <property type="term" value="P:peptidoglycan metabolic process"/>
    <property type="evidence" value="ECO:0007669"/>
    <property type="project" value="TreeGrafter"/>
</dbReference>
<keyword evidence="4" id="KW-0121">Carboxypeptidase</keyword>
<evidence type="ECO:0000256" key="2">
    <source>
        <dbReference type="ARBA" id="ARBA00022801"/>
    </source>
</evidence>
<name>A0A127F7T4_STEDE</name>
<dbReference type="InterPro" id="IPR000667">
    <property type="entry name" value="Peptidase_S13"/>
</dbReference>
<evidence type="ECO:0000256" key="1">
    <source>
        <dbReference type="ARBA" id="ARBA00006096"/>
    </source>
</evidence>
<dbReference type="EMBL" id="CP011971">
    <property type="protein sequence ID" value="AMN45681.1"/>
    <property type="molecule type" value="Genomic_DNA"/>
</dbReference>
<dbReference type="Pfam" id="PF02113">
    <property type="entry name" value="Peptidase_S13"/>
    <property type="match status" value="1"/>
</dbReference>
<comment type="similarity">
    <text evidence="1">Belongs to the peptidase S13 family.</text>
</comment>
<keyword evidence="4" id="KW-0645">Protease</keyword>
<reference evidence="4 5" key="1">
    <citation type="submission" date="2015-06" db="EMBL/GenBank/DDBJ databases">
        <title>A Comprehensive Approach to Explore the Metabolic and Phylogenetic Diversity of Bacterial Steroid Degradation in the Environment: Testosterone as an Example.</title>
        <authorList>
            <person name="Yang F.-C."/>
            <person name="Chen Y.-L."/>
            <person name="Yu C.-P."/>
            <person name="Tang S.-L."/>
            <person name="Wang P.-H."/>
            <person name="Ismail W."/>
            <person name="Wang C.-H."/>
            <person name="Yang C.-Y."/>
            <person name="Chiang Y.-R."/>
        </authorList>
    </citation>
    <scope>NUCLEOTIDE SEQUENCE [LARGE SCALE GENOMIC DNA]</scope>
    <source>
        <strain evidence="4 5">DSM 18526</strain>
    </source>
</reference>
<accession>A0A127F7T4</accession>
<dbReference type="SUPFAM" id="SSF56601">
    <property type="entry name" value="beta-lactamase/transpeptidase-like"/>
    <property type="match status" value="1"/>
</dbReference>
<feature type="signal peptide" evidence="3">
    <location>
        <begin position="1"/>
        <end position="25"/>
    </location>
</feature>
<dbReference type="GO" id="GO:0006508">
    <property type="term" value="P:proteolysis"/>
    <property type="evidence" value="ECO:0007669"/>
    <property type="project" value="InterPro"/>
</dbReference>
<protein>
    <submittedName>
        <fullName evidence="4">D-alanyl-D-alanine carboxypeptidase</fullName>
        <ecNumber evidence="4">3.4.16.4</ecNumber>
        <ecNumber evidence="4">3.4.21.-</ecNumber>
    </submittedName>
</protein>
<sequence>MFRYSAARIILALLSSLFLGSTLHAHTPLPPAVSRTMANAKIPTDHISIYVRDAGTDEVLIDLSADEPRSPASTIKVLTTFAALDMLGPAYTWKTRAYADGRLANGVLHGDLIIKGGGDPYMTAERWWMFIQNLRERGLVKITGDIVVDNSYFEPIGTNRADFDTQPFRTYNVLPDALMVNFQTSRFTISAMPQRAQPQVTINPLPANLIVKNQLRLGSGVCQGYNRGISFGMPDENDPTLLVISGVFPAACGRFSINRAIMAAPEYAYGTFRTFWVQSGGVIDGAFRMGVLPEGARLLYEHESLPLPEVVRLVNKFSNNIMARHLLLTLAAEQTGTPASIESGRTAIRNWLARQRIEIPGFVLENGSGLSRIERLTARGLGEMLDIAWHNPFMPEFAASLPLSAMDGTLRNRFKSPGMQGRIRLKTGRLDHVSALAGFVNAASGKTYVVVIFVNHPDAHLGSGEAIQAELIRWVFGQ</sequence>
<dbReference type="EC" id="3.4.21.-" evidence="4"/>
<organism evidence="4 5">
    <name type="scientific">Steroidobacter denitrificans</name>
    <dbReference type="NCBI Taxonomy" id="465721"/>
    <lineage>
        <taxon>Bacteria</taxon>
        <taxon>Pseudomonadati</taxon>
        <taxon>Pseudomonadota</taxon>
        <taxon>Gammaproteobacteria</taxon>
        <taxon>Steroidobacterales</taxon>
        <taxon>Steroidobacteraceae</taxon>
        <taxon>Steroidobacter</taxon>
    </lineage>
</organism>
<gene>
    <name evidence="4" type="ORF">ACG33_00875</name>
</gene>
<dbReference type="InterPro" id="IPR012338">
    <property type="entry name" value="Beta-lactam/transpept-like"/>
</dbReference>
<evidence type="ECO:0000256" key="3">
    <source>
        <dbReference type="SAM" id="SignalP"/>
    </source>
</evidence>
<feature type="chain" id="PRO_5007448306" evidence="3">
    <location>
        <begin position="26"/>
        <end position="478"/>
    </location>
</feature>
<dbReference type="NCBIfam" id="TIGR00666">
    <property type="entry name" value="PBP4"/>
    <property type="match status" value="1"/>
</dbReference>
<dbReference type="AlphaFoldDB" id="A0A127F7T4"/>
<keyword evidence="3" id="KW-0732">Signal</keyword>
<dbReference type="OrthoDB" id="9802627at2"/>